<dbReference type="InterPro" id="IPR009100">
    <property type="entry name" value="AcylCoA_DH/oxidase_NM_dom_sf"/>
</dbReference>
<keyword evidence="4" id="KW-0274">FAD</keyword>
<keyword evidence="9" id="KW-1185">Reference proteome</keyword>
<proteinExistence type="inferred from homology"/>
<dbReference type="Gene3D" id="1.20.140.10">
    <property type="entry name" value="Butyryl-CoA Dehydrogenase, subunit A, domain 3"/>
    <property type="match status" value="1"/>
</dbReference>
<evidence type="ECO:0000256" key="2">
    <source>
        <dbReference type="ARBA" id="ARBA00009347"/>
    </source>
</evidence>
<dbReference type="PANTHER" id="PTHR43884">
    <property type="entry name" value="ACYL-COA DEHYDROGENASE"/>
    <property type="match status" value="1"/>
</dbReference>
<feature type="domain" description="Acyl-CoA dehydrogenase/oxidase N-terminal" evidence="7">
    <location>
        <begin position="24"/>
        <end position="75"/>
    </location>
</feature>
<dbReference type="SUPFAM" id="SSF47203">
    <property type="entry name" value="Acyl-CoA dehydrogenase C-terminal domain-like"/>
    <property type="match status" value="1"/>
</dbReference>
<dbReference type="InterPro" id="IPR036250">
    <property type="entry name" value="AcylCo_DH-like_C"/>
</dbReference>
<evidence type="ECO:0000256" key="4">
    <source>
        <dbReference type="ARBA" id="ARBA00022827"/>
    </source>
</evidence>
<keyword evidence="5" id="KW-0560">Oxidoreductase</keyword>
<evidence type="ECO:0000256" key="3">
    <source>
        <dbReference type="ARBA" id="ARBA00022630"/>
    </source>
</evidence>
<name>A0ABS4Q2L1_9PSEU</name>
<evidence type="ECO:0000256" key="5">
    <source>
        <dbReference type="ARBA" id="ARBA00023002"/>
    </source>
</evidence>
<dbReference type="RefSeq" id="WP_209668752.1">
    <property type="nucleotide sequence ID" value="NZ_JAGGMS010000001.1"/>
</dbReference>
<evidence type="ECO:0000313" key="8">
    <source>
        <dbReference type="EMBL" id="MBP2185929.1"/>
    </source>
</evidence>
<keyword evidence="3" id="KW-0285">Flavoprotein</keyword>
<dbReference type="Gene3D" id="1.10.540.10">
    <property type="entry name" value="Acyl-CoA dehydrogenase/oxidase, N-terminal domain"/>
    <property type="match status" value="1"/>
</dbReference>
<dbReference type="PANTHER" id="PTHR43884:SF20">
    <property type="entry name" value="ACYL-COA DEHYDROGENASE FADE28"/>
    <property type="match status" value="1"/>
</dbReference>
<dbReference type="Pfam" id="PF02771">
    <property type="entry name" value="Acyl-CoA_dh_N"/>
    <property type="match status" value="1"/>
</dbReference>
<gene>
    <name evidence="8" type="ORF">JOM49_007455</name>
</gene>
<sequence length="316" mass="33375">MSTAEELDALRSSVRTALSRDASWDVLCEQIGVAALAVPEQHGGLGAGLPELAVVAAEFGRVLSPLPFLSTSIAALALADSPLSGKLTTGTVAWSDFTVSGSTVDGLDRYVLDGDSAELLLVAAGSGLYAVPVDQPGVRRDHSPTMDETRRLATVELCGASAERVGDLDPPVYDQACVLVAAEEAGAMARAFEITLEYTKQRRQFGRAIGSFQAIKHRLADLYVLVETARSCVAAAAEDPSLAAVAKVHCSEAFSTVAAEMIQLHGGIGITWEHPAHRYFKRAHGSGFLLGSPREHLRTMVGSALPRAGWSTGYRC</sequence>
<dbReference type="InterPro" id="IPR037069">
    <property type="entry name" value="AcylCoA_DH/ox_N_sf"/>
</dbReference>
<dbReference type="SUPFAM" id="SSF56645">
    <property type="entry name" value="Acyl-CoA dehydrogenase NM domain-like"/>
    <property type="match status" value="1"/>
</dbReference>
<reference evidence="8 9" key="1">
    <citation type="submission" date="2021-03" db="EMBL/GenBank/DDBJ databases">
        <title>Sequencing the genomes of 1000 actinobacteria strains.</title>
        <authorList>
            <person name="Klenk H.-P."/>
        </authorList>
    </citation>
    <scope>NUCLEOTIDE SEQUENCE [LARGE SCALE GENOMIC DNA]</scope>
    <source>
        <strain evidence="8 9">DSM 45510</strain>
    </source>
</reference>
<dbReference type="Pfam" id="PF00441">
    <property type="entry name" value="Acyl-CoA_dh_1"/>
    <property type="match status" value="1"/>
</dbReference>
<evidence type="ECO:0000313" key="9">
    <source>
        <dbReference type="Proteomes" id="UP000741013"/>
    </source>
</evidence>
<evidence type="ECO:0000259" key="7">
    <source>
        <dbReference type="Pfam" id="PF02771"/>
    </source>
</evidence>
<dbReference type="EMBL" id="JAGGMS010000001">
    <property type="protein sequence ID" value="MBP2185929.1"/>
    <property type="molecule type" value="Genomic_DNA"/>
</dbReference>
<comment type="cofactor">
    <cofactor evidence="1">
        <name>FAD</name>
        <dbReference type="ChEBI" id="CHEBI:57692"/>
    </cofactor>
</comment>
<protein>
    <submittedName>
        <fullName evidence="8">Alkylation response protein AidB-like acyl-CoA dehydrogenase</fullName>
    </submittedName>
</protein>
<feature type="domain" description="Acyl-CoA dehydrogenase/oxidase C-terminal" evidence="6">
    <location>
        <begin position="178"/>
        <end position="292"/>
    </location>
</feature>
<accession>A0ABS4Q2L1</accession>
<dbReference type="InterPro" id="IPR009075">
    <property type="entry name" value="AcylCo_DH/oxidase_C"/>
</dbReference>
<evidence type="ECO:0000259" key="6">
    <source>
        <dbReference type="Pfam" id="PF00441"/>
    </source>
</evidence>
<organism evidence="8 9">
    <name type="scientific">Amycolatopsis magusensis</name>
    <dbReference type="NCBI Taxonomy" id="882444"/>
    <lineage>
        <taxon>Bacteria</taxon>
        <taxon>Bacillati</taxon>
        <taxon>Actinomycetota</taxon>
        <taxon>Actinomycetes</taxon>
        <taxon>Pseudonocardiales</taxon>
        <taxon>Pseudonocardiaceae</taxon>
        <taxon>Amycolatopsis</taxon>
    </lineage>
</organism>
<comment type="similarity">
    <text evidence="2">Belongs to the acyl-CoA dehydrogenase family.</text>
</comment>
<comment type="caution">
    <text evidence="8">The sequence shown here is derived from an EMBL/GenBank/DDBJ whole genome shotgun (WGS) entry which is preliminary data.</text>
</comment>
<dbReference type="Proteomes" id="UP000741013">
    <property type="component" value="Unassembled WGS sequence"/>
</dbReference>
<dbReference type="InterPro" id="IPR013786">
    <property type="entry name" value="AcylCoA_DH/ox_N"/>
</dbReference>
<evidence type="ECO:0000256" key="1">
    <source>
        <dbReference type="ARBA" id="ARBA00001974"/>
    </source>
</evidence>